<dbReference type="InterPro" id="IPR050398">
    <property type="entry name" value="HssS/ArlS-like"/>
</dbReference>
<evidence type="ECO:0000256" key="1">
    <source>
        <dbReference type="ARBA" id="ARBA00000085"/>
    </source>
</evidence>
<evidence type="ECO:0000256" key="6">
    <source>
        <dbReference type="ARBA" id="ARBA00022679"/>
    </source>
</evidence>
<dbReference type="InterPro" id="IPR003594">
    <property type="entry name" value="HATPase_dom"/>
</dbReference>
<dbReference type="CDD" id="cd00082">
    <property type="entry name" value="HisKA"/>
    <property type="match status" value="1"/>
</dbReference>
<comment type="caution">
    <text evidence="16">The sequence shown here is derived from an EMBL/GenBank/DDBJ whole genome shotgun (WGS) entry which is preliminary data.</text>
</comment>
<dbReference type="RefSeq" id="WP_035073161.1">
    <property type="nucleotide sequence ID" value="NZ_JMIH01000016.1"/>
</dbReference>
<evidence type="ECO:0000256" key="14">
    <source>
        <dbReference type="SAM" id="Phobius"/>
    </source>
</evidence>
<dbReference type="SUPFAM" id="SSF55874">
    <property type="entry name" value="ATPase domain of HSP90 chaperone/DNA topoisomerase II/histidine kinase"/>
    <property type="match status" value="1"/>
</dbReference>
<evidence type="ECO:0000256" key="4">
    <source>
        <dbReference type="ARBA" id="ARBA00022475"/>
    </source>
</evidence>
<keyword evidence="13 14" id="KW-0472">Membrane</keyword>
<dbReference type="InterPro" id="IPR036890">
    <property type="entry name" value="HATPase_C_sf"/>
</dbReference>
<dbReference type="InterPro" id="IPR005467">
    <property type="entry name" value="His_kinase_dom"/>
</dbReference>
<keyword evidence="5" id="KW-0597">Phosphoprotein</keyword>
<dbReference type="Gene3D" id="3.30.565.10">
    <property type="entry name" value="Histidine kinase-like ATPase, C-terminal domain"/>
    <property type="match status" value="1"/>
</dbReference>
<dbReference type="Pfam" id="PF00512">
    <property type="entry name" value="HisKA"/>
    <property type="match status" value="1"/>
</dbReference>
<evidence type="ECO:0000256" key="7">
    <source>
        <dbReference type="ARBA" id="ARBA00022692"/>
    </source>
</evidence>
<evidence type="ECO:0000256" key="2">
    <source>
        <dbReference type="ARBA" id="ARBA00004651"/>
    </source>
</evidence>
<dbReference type="SMART" id="SM00387">
    <property type="entry name" value="HATPase_c"/>
    <property type="match status" value="1"/>
</dbReference>
<evidence type="ECO:0000256" key="5">
    <source>
        <dbReference type="ARBA" id="ARBA00022553"/>
    </source>
</evidence>
<gene>
    <name evidence="16" type="ORF">EL17_08815</name>
</gene>
<evidence type="ECO:0000256" key="3">
    <source>
        <dbReference type="ARBA" id="ARBA00012438"/>
    </source>
</evidence>
<keyword evidence="10" id="KW-0067">ATP-binding</keyword>
<dbReference type="SMART" id="SM00388">
    <property type="entry name" value="HisKA"/>
    <property type="match status" value="1"/>
</dbReference>
<feature type="domain" description="Histidine kinase" evidence="15">
    <location>
        <begin position="241"/>
        <end position="456"/>
    </location>
</feature>
<sequence>MKIRNKILIYFSSTVISLTLLSSLIVYLVFAEYREEEFQQRQNEKIKYTIGLIAEYKELSENLSAIMDKHTIHDFYDEKMLIFDKHKNLIYRSIDDLPISNYKNILNQLSPTNQWIETKDDRYDIIGVYIENETNHFYAISKAYDEFGYTKLQFLQTVLIIISIVISVTVILITYFLSGKISRPITSLAEKLNKIDLNTHKTEAISIKTNSFELNYLILKFNQLLDRTNEAFSFQKHAVQHISHELKTPIAILVSELERAEASMDIDEKNKIIKNQIINAKSLADIIHVLLEISKIESGFRLNTAPVRVDEVIFEIIDELTVLHPLFQFEFRFEAEVINENSLTLMGNKMLVKQGILNLMANCISYSADQRAIIVMDSSVKDKLKILFINKGQEIKKEEEVFLFDHFFRGSNSIGISGFGLGLVLTQKIIHLHHGEIIYYSPSAGLNVFEIHFPLR</sequence>
<dbReference type="Gene3D" id="1.10.287.130">
    <property type="match status" value="1"/>
</dbReference>
<protein>
    <recommendedName>
        <fullName evidence="3">histidine kinase</fullName>
        <ecNumber evidence="3">2.7.13.3</ecNumber>
    </recommendedName>
</protein>
<keyword evidence="7 14" id="KW-0812">Transmembrane</keyword>
<feature type="transmembrane region" description="Helical" evidence="14">
    <location>
        <begin position="154"/>
        <end position="177"/>
    </location>
</feature>
<evidence type="ECO:0000256" key="13">
    <source>
        <dbReference type="ARBA" id="ARBA00023136"/>
    </source>
</evidence>
<evidence type="ECO:0000313" key="17">
    <source>
        <dbReference type="Proteomes" id="UP000027821"/>
    </source>
</evidence>
<keyword evidence="11 14" id="KW-1133">Transmembrane helix</keyword>
<keyword evidence="6" id="KW-0808">Transferase</keyword>
<evidence type="ECO:0000256" key="11">
    <source>
        <dbReference type="ARBA" id="ARBA00022989"/>
    </source>
</evidence>
<dbReference type="GO" id="GO:0000155">
    <property type="term" value="F:phosphorelay sensor kinase activity"/>
    <property type="evidence" value="ECO:0007669"/>
    <property type="project" value="InterPro"/>
</dbReference>
<evidence type="ECO:0000259" key="15">
    <source>
        <dbReference type="PROSITE" id="PS50109"/>
    </source>
</evidence>
<dbReference type="eggNOG" id="COG2205">
    <property type="taxonomic scope" value="Bacteria"/>
</dbReference>
<organism evidence="16 17">
    <name type="scientific">Anditalea andensis</name>
    <dbReference type="NCBI Taxonomy" id="1048983"/>
    <lineage>
        <taxon>Bacteria</taxon>
        <taxon>Pseudomonadati</taxon>
        <taxon>Bacteroidota</taxon>
        <taxon>Cytophagia</taxon>
        <taxon>Cytophagales</taxon>
        <taxon>Cytophagaceae</taxon>
        <taxon>Anditalea</taxon>
    </lineage>
</organism>
<dbReference type="PANTHER" id="PTHR45528">
    <property type="entry name" value="SENSOR HISTIDINE KINASE CPXA"/>
    <property type="match status" value="1"/>
</dbReference>
<reference evidence="16 17" key="1">
    <citation type="submission" date="2014-04" db="EMBL/GenBank/DDBJ databases">
        <title>Characterization and application of a salt tolerant electro-active bacterium.</title>
        <authorList>
            <person name="Yang L."/>
            <person name="Wei S."/>
            <person name="Tay Q.X.M."/>
        </authorList>
    </citation>
    <scope>NUCLEOTIDE SEQUENCE [LARGE SCALE GENOMIC DNA]</scope>
    <source>
        <strain evidence="16 17">LY1</strain>
    </source>
</reference>
<keyword evidence="8" id="KW-0547">Nucleotide-binding</keyword>
<dbReference type="GO" id="GO:0005886">
    <property type="term" value="C:plasma membrane"/>
    <property type="evidence" value="ECO:0007669"/>
    <property type="project" value="UniProtKB-SubCell"/>
</dbReference>
<proteinExistence type="predicted"/>
<dbReference type="PANTHER" id="PTHR45528:SF1">
    <property type="entry name" value="SENSOR HISTIDINE KINASE CPXA"/>
    <property type="match status" value="1"/>
</dbReference>
<name>A0A074L177_9BACT</name>
<dbReference type="InterPro" id="IPR003661">
    <property type="entry name" value="HisK_dim/P_dom"/>
</dbReference>
<dbReference type="Gene3D" id="6.10.340.10">
    <property type="match status" value="1"/>
</dbReference>
<evidence type="ECO:0000313" key="16">
    <source>
        <dbReference type="EMBL" id="KEO74225.1"/>
    </source>
</evidence>
<evidence type="ECO:0000256" key="12">
    <source>
        <dbReference type="ARBA" id="ARBA00023012"/>
    </source>
</evidence>
<keyword evidence="17" id="KW-1185">Reference proteome</keyword>
<evidence type="ECO:0000256" key="10">
    <source>
        <dbReference type="ARBA" id="ARBA00022840"/>
    </source>
</evidence>
<comment type="subcellular location">
    <subcellularLocation>
        <location evidence="2">Cell membrane</location>
        <topology evidence="2">Multi-pass membrane protein</topology>
    </subcellularLocation>
</comment>
<feature type="transmembrane region" description="Helical" evidence="14">
    <location>
        <begin position="7"/>
        <end position="30"/>
    </location>
</feature>
<dbReference type="PROSITE" id="PS50109">
    <property type="entry name" value="HIS_KIN"/>
    <property type="match status" value="1"/>
</dbReference>
<keyword evidence="9" id="KW-0418">Kinase</keyword>
<dbReference type="Pfam" id="PF02518">
    <property type="entry name" value="HATPase_c"/>
    <property type="match status" value="1"/>
</dbReference>
<keyword evidence="12" id="KW-0902">Two-component regulatory system</keyword>
<dbReference type="AlphaFoldDB" id="A0A074L177"/>
<dbReference type="Proteomes" id="UP000027821">
    <property type="component" value="Unassembled WGS sequence"/>
</dbReference>
<comment type="catalytic activity">
    <reaction evidence="1">
        <text>ATP + protein L-histidine = ADP + protein N-phospho-L-histidine.</text>
        <dbReference type="EC" id="2.7.13.3"/>
    </reaction>
</comment>
<dbReference type="EC" id="2.7.13.3" evidence="3"/>
<dbReference type="SUPFAM" id="SSF47384">
    <property type="entry name" value="Homodimeric domain of signal transducing histidine kinase"/>
    <property type="match status" value="1"/>
</dbReference>
<accession>A0A074L177</accession>
<dbReference type="GO" id="GO:0005524">
    <property type="term" value="F:ATP binding"/>
    <property type="evidence" value="ECO:0007669"/>
    <property type="project" value="UniProtKB-KW"/>
</dbReference>
<keyword evidence="4" id="KW-1003">Cell membrane</keyword>
<evidence type="ECO:0000256" key="9">
    <source>
        <dbReference type="ARBA" id="ARBA00022777"/>
    </source>
</evidence>
<dbReference type="EMBL" id="JMIH01000016">
    <property type="protein sequence ID" value="KEO74225.1"/>
    <property type="molecule type" value="Genomic_DNA"/>
</dbReference>
<dbReference type="InterPro" id="IPR036097">
    <property type="entry name" value="HisK_dim/P_sf"/>
</dbReference>
<dbReference type="STRING" id="1048983.EL17_08815"/>
<evidence type="ECO:0000256" key="8">
    <source>
        <dbReference type="ARBA" id="ARBA00022741"/>
    </source>
</evidence>
<dbReference type="OrthoDB" id="1522504at2"/>